<reference evidence="1 3" key="1">
    <citation type="journal article" date="2009" name="PLoS Genet.">
        <title>Genomic analysis of the basal lineage fungus Rhizopus oryzae reveals a whole-genome duplication.</title>
        <authorList>
            <person name="Ma L.-J."/>
            <person name="Ibrahim A.S."/>
            <person name="Skory C."/>
            <person name="Grabherr M.G."/>
            <person name="Burger G."/>
            <person name="Butler M."/>
            <person name="Elias M."/>
            <person name="Idnurm A."/>
            <person name="Lang B.F."/>
            <person name="Sone T."/>
            <person name="Abe A."/>
            <person name="Calvo S.E."/>
            <person name="Corrochano L.M."/>
            <person name="Engels R."/>
            <person name="Fu J."/>
            <person name="Hansberg W."/>
            <person name="Kim J.-M."/>
            <person name="Kodira C.D."/>
            <person name="Koehrsen M.J."/>
            <person name="Liu B."/>
            <person name="Miranda-Saavedra D."/>
            <person name="O'Leary S."/>
            <person name="Ortiz-Castellanos L."/>
            <person name="Poulter R."/>
            <person name="Rodriguez-Romero J."/>
            <person name="Ruiz-Herrera J."/>
            <person name="Shen Y.-Q."/>
            <person name="Zeng Q."/>
            <person name="Galagan J."/>
            <person name="Birren B.W."/>
            <person name="Cuomo C.A."/>
            <person name="Wickes B.L."/>
        </authorList>
    </citation>
    <scope>NUCLEOTIDE SEQUENCE [LARGE SCALE GENOMIC DNA]</scope>
    <source>
        <strain evidence="1">RA 99-880</strain>
        <strain evidence="3">RA 99-880 / ATCC MYA-4621 / FGSC 9543 / NRRL 43880</strain>
    </source>
</reference>
<evidence type="ECO:0000313" key="1">
    <source>
        <dbReference type="EMBL" id="EIE76445.1"/>
    </source>
</evidence>
<sequence length="53" mass="6063">MAMKEYVQGVRYDQVVKMHLNITAGALLIIQRVYLNQPLGLCRANKQEESNTI</sequence>
<gene>
    <name evidence="1" type="ORF">RO3G_01149</name>
    <name evidence="2" type="ORF">RO3G_01160</name>
</gene>
<accession>I1BJR5</accession>
<dbReference type="RefSeq" id="XP_067511841.1">
    <property type="nucleotide sequence ID" value="XM_067655740.1"/>
</dbReference>
<dbReference type="EMBL" id="CH476732">
    <property type="protein sequence ID" value="EIE76445.1"/>
    <property type="molecule type" value="Genomic_DNA"/>
</dbReference>
<evidence type="ECO:0000313" key="3">
    <source>
        <dbReference type="Proteomes" id="UP000009138"/>
    </source>
</evidence>
<protein>
    <submittedName>
        <fullName evidence="1">Uncharacterized protein</fullName>
    </submittedName>
</protein>
<dbReference type="VEuPathDB" id="FungiDB:RO3G_01149"/>
<dbReference type="GeneID" id="93608121"/>
<name>I1BJR5_RHIO9</name>
<dbReference type="EMBL" id="CH476732">
    <property type="protein sequence ID" value="EIE76456.1"/>
    <property type="molecule type" value="Genomic_DNA"/>
</dbReference>
<organism evidence="1 3">
    <name type="scientific">Rhizopus delemar (strain RA 99-880 / ATCC MYA-4621 / FGSC 9543 / NRRL 43880)</name>
    <name type="common">Mucormycosis agent</name>
    <name type="synonym">Rhizopus arrhizus var. delemar</name>
    <dbReference type="NCBI Taxonomy" id="246409"/>
    <lineage>
        <taxon>Eukaryota</taxon>
        <taxon>Fungi</taxon>
        <taxon>Fungi incertae sedis</taxon>
        <taxon>Mucoromycota</taxon>
        <taxon>Mucoromycotina</taxon>
        <taxon>Mucoromycetes</taxon>
        <taxon>Mucorales</taxon>
        <taxon>Mucorineae</taxon>
        <taxon>Rhizopodaceae</taxon>
        <taxon>Rhizopus</taxon>
    </lineage>
</organism>
<proteinExistence type="predicted"/>
<keyword evidence="3" id="KW-1185">Reference proteome</keyword>
<evidence type="ECO:0000313" key="2">
    <source>
        <dbReference type="EMBL" id="EIE76456.1"/>
    </source>
</evidence>
<dbReference type="VEuPathDB" id="FungiDB:RO3G_01160"/>
<dbReference type="InParanoid" id="I1BJR5"/>
<dbReference type="AlphaFoldDB" id="I1BJR5"/>
<dbReference type="Proteomes" id="UP000009138">
    <property type="component" value="Unassembled WGS sequence"/>
</dbReference>
<reference evidence="1" key="2">
    <citation type="submission" date="2012-04" db="EMBL/GenBank/DDBJ databases">
        <title>Annotation of the Rhizopus oryzae genome.</title>
        <authorList>
            <consortium name="The Broad Institute Genome Sequencing Platform"/>
            <person name="Birren B."/>
            <person name="Lander E."/>
            <person name="Galagan J."/>
            <person name="Nusbaum C."/>
            <person name="Devon K."/>
            <person name="Ma L.-J."/>
            <person name="Jaffe D."/>
            <person name="Butler J."/>
            <person name="Alvarez P."/>
            <person name="Gnerre S."/>
            <person name="Grabherr M."/>
            <person name="Kleber M."/>
            <person name="Mauceli E."/>
            <person name="Brockman W."/>
            <person name="Rounsley S."/>
            <person name="Young S."/>
            <person name="LaButti K."/>
            <person name="Pushparaj V."/>
            <person name="DeCaprio D."/>
            <person name="Crawford M."/>
            <person name="Koehrsen M."/>
            <person name="Engels R."/>
            <person name="Montgomery P."/>
            <person name="Pearson M."/>
            <person name="Howarth C."/>
            <person name="Larson L."/>
            <person name="Luoma S."/>
            <person name="White J."/>
            <person name="O'Leary S."/>
            <person name="Kodira C."/>
            <person name="Zeng Q."/>
            <person name="Yandava C."/>
            <person name="Alvarado L."/>
            <person name="Skory C.D."/>
            <person name="Ibrahim A."/>
            <person name="Lang F."/>
            <person name="Wickes B.L."/>
            <person name="Liu B."/>
        </authorList>
    </citation>
    <scope>NUCLEOTIDE SEQUENCE</scope>
    <source>
        <strain evidence="1">RA 99-880</strain>
    </source>
</reference>